<evidence type="ECO:0000313" key="8">
    <source>
        <dbReference type="Proteomes" id="UP000009022"/>
    </source>
</evidence>
<feature type="region of interest" description="Disordered" evidence="6">
    <location>
        <begin position="204"/>
        <end position="237"/>
    </location>
</feature>
<sequence>MPIEKQPKIREPMWHEWDDKAQKKGIHHTVYTVNGDHYTGDWSNNKKNGKGTQFWKKSGTIYDGDWKDNKRHGFGTLSVPVKNGYRKVYSGGWKNGMRHGYGTNFYSPTEYYEGEWYANKRSGWGRMYFEDGSIYEGEWFNDLRNGEGMLRLATGNRYEGSWKDDLKHGAGKFYYLDKGQLYEGTWRDNIPKCGNMVDYARNEATRPTQYQLPENKLQNPDAVMREAEEKLEEDETE</sequence>
<dbReference type="Proteomes" id="UP000009022">
    <property type="component" value="Unassembled WGS sequence"/>
</dbReference>
<dbReference type="PANTHER" id="PTHR46511:SF1">
    <property type="entry name" value="MORN REPEAT-CONTAINING PROTEIN 3"/>
    <property type="match status" value="1"/>
</dbReference>
<dbReference type="PANTHER" id="PTHR46511">
    <property type="entry name" value="MORN REPEAT-CONTAINING PROTEIN 3"/>
    <property type="match status" value="1"/>
</dbReference>
<dbReference type="OMA" id="CGIMIDF"/>
<evidence type="ECO:0000256" key="1">
    <source>
        <dbReference type="ARBA" id="ARBA00004218"/>
    </source>
</evidence>
<dbReference type="KEGG" id="tad:TRIADDRAFT_19040"/>
<dbReference type="eggNOG" id="KOG0231">
    <property type="taxonomic scope" value="Eukaryota"/>
</dbReference>
<keyword evidence="2" id="KW-0677">Repeat</keyword>
<evidence type="ECO:0000256" key="6">
    <source>
        <dbReference type="SAM" id="MobiDB-lite"/>
    </source>
</evidence>
<dbReference type="InterPro" id="IPR003409">
    <property type="entry name" value="MORN"/>
</dbReference>
<reference evidence="7 8" key="1">
    <citation type="journal article" date="2008" name="Nature">
        <title>The Trichoplax genome and the nature of placozoans.</title>
        <authorList>
            <person name="Srivastava M."/>
            <person name="Begovic E."/>
            <person name="Chapman J."/>
            <person name="Putnam N.H."/>
            <person name="Hellsten U."/>
            <person name="Kawashima T."/>
            <person name="Kuo A."/>
            <person name="Mitros T."/>
            <person name="Salamov A."/>
            <person name="Carpenter M.L."/>
            <person name="Signorovitch A.Y."/>
            <person name="Moreno M.A."/>
            <person name="Kamm K."/>
            <person name="Grimwood J."/>
            <person name="Schmutz J."/>
            <person name="Shapiro H."/>
            <person name="Grigoriev I.V."/>
            <person name="Buss L.W."/>
            <person name="Schierwater B."/>
            <person name="Dellaporta S.L."/>
            <person name="Rokhsar D.S."/>
        </authorList>
    </citation>
    <scope>NUCLEOTIDE SEQUENCE [LARGE SCALE GENOMIC DNA]</scope>
    <source>
        <strain evidence="7 8">Grell-BS-1999</strain>
    </source>
</reference>
<dbReference type="RefSeq" id="XP_002108335.1">
    <property type="nucleotide sequence ID" value="XM_002108299.1"/>
</dbReference>
<evidence type="ECO:0000256" key="5">
    <source>
        <dbReference type="ARBA" id="ARBA00045851"/>
    </source>
</evidence>
<evidence type="ECO:0000256" key="3">
    <source>
        <dbReference type="ARBA" id="ARBA00023329"/>
    </source>
</evidence>
<gene>
    <name evidence="7" type="ORF">TRIADDRAFT_19040</name>
</gene>
<feature type="compositionally biased region" description="Polar residues" evidence="6">
    <location>
        <begin position="205"/>
        <end position="218"/>
    </location>
</feature>
<keyword evidence="8" id="KW-1185">Reference proteome</keyword>
<dbReference type="Pfam" id="PF02493">
    <property type="entry name" value="MORN"/>
    <property type="match status" value="7"/>
</dbReference>
<protein>
    <recommendedName>
        <fullName evidence="4">MORN repeat-containing protein 3</fullName>
    </recommendedName>
</protein>
<dbReference type="FunCoup" id="B3RJW7">
    <property type="interactions" value="23"/>
</dbReference>
<evidence type="ECO:0000313" key="7">
    <source>
        <dbReference type="EMBL" id="EDV29133.1"/>
    </source>
</evidence>
<dbReference type="EMBL" id="DS985241">
    <property type="protein sequence ID" value="EDV29133.1"/>
    <property type="molecule type" value="Genomic_DNA"/>
</dbReference>
<dbReference type="GeneID" id="6749550"/>
<evidence type="ECO:0000256" key="4">
    <source>
        <dbReference type="ARBA" id="ARBA00039854"/>
    </source>
</evidence>
<dbReference type="InParanoid" id="B3RJW7"/>
<comment type="function">
    <text evidence="5">Assembles a suppression complex (suppresome) by tethering SIRT1 and MDM2 to regulate composite modifications of p53/TP53. Confers both deacetylation-mediated functional inactivation, by SIRT1, and ubiquitination-dependent degradation, by MDM2, of p53/TP53, promoting a proliferative and cell survival behaviors. May play a role in the regulation of spermatogenesis.</text>
</comment>
<dbReference type="InterPro" id="IPR052472">
    <property type="entry name" value="MORN3"/>
</dbReference>
<dbReference type="AlphaFoldDB" id="B3RJW7"/>
<dbReference type="SUPFAM" id="SSF82185">
    <property type="entry name" value="Histone H3 K4-specific methyltransferase SET7/9 N-terminal domain"/>
    <property type="match status" value="2"/>
</dbReference>
<keyword evidence="3" id="KW-0968">Cytoplasmic vesicle</keyword>
<dbReference type="CTD" id="6749550"/>
<evidence type="ECO:0000256" key="2">
    <source>
        <dbReference type="ARBA" id="ARBA00022737"/>
    </source>
</evidence>
<dbReference type="SMART" id="SM00698">
    <property type="entry name" value="MORN"/>
    <property type="match status" value="6"/>
</dbReference>
<comment type="subcellular location">
    <subcellularLocation>
        <location evidence="1">Cytoplasmic vesicle</location>
        <location evidence="1">Secretory vesicle</location>
        <location evidence="1">Acrosome</location>
    </subcellularLocation>
</comment>
<dbReference type="PhylomeDB" id="B3RJW7"/>
<organism evidence="7 8">
    <name type="scientific">Trichoplax adhaerens</name>
    <name type="common">Trichoplax reptans</name>
    <dbReference type="NCBI Taxonomy" id="10228"/>
    <lineage>
        <taxon>Eukaryota</taxon>
        <taxon>Metazoa</taxon>
        <taxon>Placozoa</taxon>
        <taxon>Uniplacotomia</taxon>
        <taxon>Trichoplacea</taxon>
        <taxon>Trichoplacidae</taxon>
        <taxon>Trichoplax</taxon>
    </lineage>
</organism>
<dbReference type="STRING" id="10228.B3RJW7"/>
<dbReference type="HOGENOM" id="CLU_032017_3_0_1"/>
<proteinExistence type="predicted"/>
<dbReference type="Gene3D" id="2.20.110.10">
    <property type="entry name" value="Histone H3 K4-specific methyltransferase SET7/9 N-terminal domain"/>
    <property type="match status" value="3"/>
</dbReference>
<accession>B3RJW7</accession>
<dbReference type="OrthoDB" id="270720at2759"/>
<name>B3RJW7_TRIAD</name>
<dbReference type="GO" id="GO:0001669">
    <property type="term" value="C:acrosomal vesicle"/>
    <property type="evidence" value="ECO:0007669"/>
    <property type="project" value="UniProtKB-SubCell"/>
</dbReference>